<proteinExistence type="predicted"/>
<organism evidence="2 3">
    <name type="scientific">Triplophysa tibetana</name>
    <dbReference type="NCBI Taxonomy" id="1572043"/>
    <lineage>
        <taxon>Eukaryota</taxon>
        <taxon>Metazoa</taxon>
        <taxon>Chordata</taxon>
        <taxon>Craniata</taxon>
        <taxon>Vertebrata</taxon>
        <taxon>Euteleostomi</taxon>
        <taxon>Actinopterygii</taxon>
        <taxon>Neopterygii</taxon>
        <taxon>Teleostei</taxon>
        <taxon>Ostariophysi</taxon>
        <taxon>Cypriniformes</taxon>
        <taxon>Nemacheilidae</taxon>
        <taxon>Triplophysa</taxon>
    </lineage>
</organism>
<feature type="region of interest" description="Disordered" evidence="1">
    <location>
        <begin position="121"/>
        <end position="219"/>
    </location>
</feature>
<accession>A0A5A9P7F7</accession>
<sequence length="618" mass="67486">MSHFSPSPNGYFSIAPFCDPRASDPQLSVVEFFDEVDPDGCKKMDIIPIEWFKDTDKKLCWWPPNSLVNVTKAVKEGTPPASNWMLCSVRVMVNAATYAEARVKLHQAEYSSDLTDTEIVSRKRRPSAKLLQSKISTQLESSEHSDTSDELPPTPPDQLLKAAKRKANNYMQDPPAQRVTSYTSEQYTSPSARQVDSFTPQRAASHASQKGTSPSAQQVTSFTPLRVASHASQKGTSPSAQQVTSFTPLRVASHASQKGTSPSAQVTSFTPQLVASHATSSLAQRIASPTAQGASPTCEAMFSKLPTILEELKETQHVHGKMLNVLLKKQDGSVVEVPEGVVLPLKTQADLEALDQKLGDHSVMSAVLRGGTLSTKSRASRGRATPGDDRRCRGGCAAIETLNHILQSCARTHDPRCAKHNRVMRLVCKKLLREEYKISTEPIVPFLKTHIKPDIIIHRTESLVVLDITVVSGLRLKESWDLKVGKYGCEASLSALRAWCGTDTAIDHLPIVVSSRGLMFGPSGRGLRRLGLTERDIMDLCLCTIQGSINIYDTYMRVIPRFNLLSGGGPRPPHPRGSGAPTGCTSKGGVRRPKAESPRPGTRQSEESPQDGRYYLTG</sequence>
<protein>
    <submittedName>
        <fullName evidence="2">Uncharacterized protein</fullName>
    </submittedName>
</protein>
<evidence type="ECO:0000256" key="1">
    <source>
        <dbReference type="SAM" id="MobiDB-lite"/>
    </source>
</evidence>
<feature type="region of interest" description="Disordered" evidence="1">
    <location>
        <begin position="567"/>
        <end position="618"/>
    </location>
</feature>
<feature type="compositionally biased region" description="Polar residues" evidence="1">
    <location>
        <begin position="178"/>
        <end position="219"/>
    </location>
</feature>
<evidence type="ECO:0000313" key="2">
    <source>
        <dbReference type="EMBL" id="KAA0718424.1"/>
    </source>
</evidence>
<gene>
    <name evidence="2" type="ORF">E1301_Tti021485</name>
</gene>
<evidence type="ECO:0000313" key="3">
    <source>
        <dbReference type="Proteomes" id="UP000324632"/>
    </source>
</evidence>
<dbReference type="EMBL" id="SOYY01000007">
    <property type="protein sequence ID" value="KAA0718424.1"/>
    <property type="molecule type" value="Genomic_DNA"/>
</dbReference>
<reference evidence="2 3" key="1">
    <citation type="journal article" date="2019" name="Mol. Ecol. Resour.">
        <title>Chromosome-level genome assembly of Triplophysa tibetana, a fish adapted to the harsh high-altitude environment of the Tibetan Plateau.</title>
        <authorList>
            <person name="Yang X."/>
            <person name="Liu H."/>
            <person name="Ma Z."/>
            <person name="Zou Y."/>
            <person name="Zou M."/>
            <person name="Mao Y."/>
            <person name="Li X."/>
            <person name="Wang H."/>
            <person name="Chen T."/>
            <person name="Wang W."/>
            <person name="Yang R."/>
        </authorList>
    </citation>
    <scope>NUCLEOTIDE SEQUENCE [LARGE SCALE GENOMIC DNA]</scope>
    <source>
        <strain evidence="2">TTIB1903HZAU</strain>
        <tissue evidence="2">Muscle</tissue>
    </source>
</reference>
<comment type="caution">
    <text evidence="2">The sequence shown here is derived from an EMBL/GenBank/DDBJ whole genome shotgun (WGS) entry which is preliminary data.</text>
</comment>
<dbReference type="AlphaFoldDB" id="A0A5A9P7F7"/>
<name>A0A5A9P7F7_9TELE</name>
<keyword evidence="3" id="KW-1185">Reference proteome</keyword>
<dbReference type="Proteomes" id="UP000324632">
    <property type="component" value="Chromosome 7"/>
</dbReference>